<dbReference type="Gene3D" id="1.10.510.10">
    <property type="entry name" value="Transferase(Phosphotransferase) domain 1"/>
    <property type="match status" value="1"/>
</dbReference>
<keyword evidence="5" id="KW-0675">Receptor</keyword>
<evidence type="ECO:0000313" key="5">
    <source>
        <dbReference type="EMBL" id="VVA27002.1"/>
    </source>
</evidence>
<dbReference type="GO" id="GO:0030246">
    <property type="term" value="F:carbohydrate binding"/>
    <property type="evidence" value="ECO:0007669"/>
    <property type="project" value="UniProtKB-KW"/>
</dbReference>
<dbReference type="GO" id="GO:0004672">
    <property type="term" value="F:protein kinase activity"/>
    <property type="evidence" value="ECO:0007669"/>
    <property type="project" value="InterPro"/>
</dbReference>
<protein>
    <submittedName>
        <fullName evidence="5">PREDICTED: G-type lectin S-receptor</fullName>
    </submittedName>
</protein>
<proteinExistence type="predicted"/>
<dbReference type="GO" id="GO:0005524">
    <property type="term" value="F:ATP binding"/>
    <property type="evidence" value="ECO:0007669"/>
    <property type="project" value="UniProtKB-UniRule"/>
</dbReference>
<dbReference type="InterPro" id="IPR011009">
    <property type="entry name" value="Kinase-like_dom_sf"/>
</dbReference>
<reference evidence="6" key="1">
    <citation type="journal article" date="2020" name="Plant J.">
        <title>Transposons played a major role in the diversification between the closely related almond and peach genomes: results from the almond genome sequence.</title>
        <authorList>
            <person name="Alioto T."/>
            <person name="Alexiou K.G."/>
            <person name="Bardil A."/>
            <person name="Barteri F."/>
            <person name="Castanera R."/>
            <person name="Cruz F."/>
            <person name="Dhingra A."/>
            <person name="Duval H."/>
            <person name="Fernandez I Marti A."/>
            <person name="Frias L."/>
            <person name="Galan B."/>
            <person name="Garcia J.L."/>
            <person name="Howad W."/>
            <person name="Gomez-Garrido J."/>
            <person name="Gut M."/>
            <person name="Julca I."/>
            <person name="Morata J."/>
            <person name="Puigdomenech P."/>
            <person name="Ribeca P."/>
            <person name="Rubio Cabetas M.J."/>
            <person name="Vlasova A."/>
            <person name="Wirthensohn M."/>
            <person name="Garcia-Mas J."/>
            <person name="Gabaldon T."/>
            <person name="Casacuberta J.M."/>
            <person name="Arus P."/>
        </authorList>
    </citation>
    <scope>NUCLEOTIDE SEQUENCE [LARGE SCALE GENOMIC DNA]</scope>
    <source>
        <strain evidence="6">cv. Texas</strain>
    </source>
</reference>
<dbReference type="InParanoid" id="A0A5E4FGP2"/>
<dbReference type="Pfam" id="PF00069">
    <property type="entry name" value="Pkinase"/>
    <property type="match status" value="1"/>
</dbReference>
<dbReference type="Gene3D" id="3.30.200.20">
    <property type="entry name" value="Phosphorylase Kinase, domain 1"/>
    <property type="match status" value="1"/>
</dbReference>
<dbReference type="PROSITE" id="PS00107">
    <property type="entry name" value="PROTEIN_KINASE_ATP"/>
    <property type="match status" value="1"/>
</dbReference>
<evidence type="ECO:0000256" key="3">
    <source>
        <dbReference type="SAM" id="Phobius"/>
    </source>
</evidence>
<keyword evidence="3" id="KW-1133">Transmembrane helix</keyword>
<keyword evidence="1" id="KW-0732">Signal</keyword>
<keyword evidence="2" id="KW-0067">ATP-binding</keyword>
<feature type="transmembrane region" description="Helical" evidence="3">
    <location>
        <begin position="132"/>
        <end position="158"/>
    </location>
</feature>
<accession>A0A5E4FGP2</accession>
<dbReference type="AlphaFoldDB" id="A0A5E4FGP2"/>
<sequence length="560" mass="61370">MCKCPSGYTLMDPHDVLKGCKQNFAPQSCDEASAETDLFYLQEMNNVYWQGSEYDKFQGVTEDWCRQTCLADCYCTTAGFINGNCSLKGAPLPNGRIDNSFMGKNLIKIRKGNSISKSAGSANTKRKDGSTLIVVGSVLLSSLGLLTFLLPLITYLIVSHIYSRKVKVIQPCPVMQGMNLKCFTYEELKEATNEFKEELGRGASATAFKGKFLSDNGKCVAVKILDAKVRDNELEFNAEQASSLESQCQTGIKKGKIALGIARGLLYLHEECGSQIGTKGYVAPEWFKNLAITVKVDVYSFGILLLEIICCRKKFEEEAEDENQMILADWQYDFYKQKKMHLLLQNDGEAMEDVKEMEKYVMIAILCIKKDPLLRPTMKKVTLMLEGTVEWWSGGDEDGVGGYGCGGGGGGDGDCGGSGGGGCSCSMVVVVVLVVEVVVDVEVLEEEVVVVVVLVVVVVEVEVEEVVVKVVEEVVVVVVVAEDEEEKDVVSVVAVVVEVVNVVVQVEELDVEVEVVKLVEEVVVVVVVAEDEEEKDVEVVNVVVQVVELDVEVEVCHFLK</sequence>
<dbReference type="InterPro" id="IPR000719">
    <property type="entry name" value="Prot_kinase_dom"/>
</dbReference>
<gene>
    <name evidence="5" type="ORF">ALMOND_2B015923</name>
</gene>
<dbReference type="InterPro" id="IPR051343">
    <property type="entry name" value="G-type_lectin_kinases/EP1-like"/>
</dbReference>
<evidence type="ECO:0000313" key="6">
    <source>
        <dbReference type="Proteomes" id="UP000327085"/>
    </source>
</evidence>
<keyword evidence="5" id="KW-0430">Lectin</keyword>
<feature type="domain" description="Protein kinase" evidence="4">
    <location>
        <begin position="270"/>
        <end position="381"/>
    </location>
</feature>
<evidence type="ECO:0000259" key="4">
    <source>
        <dbReference type="Pfam" id="PF00069"/>
    </source>
</evidence>
<dbReference type="Gramene" id="VVA27002">
    <property type="protein sequence ID" value="VVA27002"/>
    <property type="gene ID" value="Prudul26B015923"/>
</dbReference>
<evidence type="ECO:0000256" key="2">
    <source>
        <dbReference type="PROSITE-ProRule" id="PRU10141"/>
    </source>
</evidence>
<dbReference type="PANTHER" id="PTHR47976">
    <property type="entry name" value="G-TYPE LECTIN S-RECEPTOR-LIKE SERINE/THREONINE-PROTEIN KINASE SD2-5"/>
    <property type="match status" value="1"/>
</dbReference>
<feature type="binding site" evidence="2">
    <location>
        <position position="223"/>
    </location>
    <ligand>
        <name>ATP</name>
        <dbReference type="ChEBI" id="CHEBI:30616"/>
    </ligand>
</feature>
<dbReference type="Proteomes" id="UP000327085">
    <property type="component" value="Chromosome 4"/>
</dbReference>
<keyword evidence="3" id="KW-0812">Transmembrane</keyword>
<keyword evidence="2" id="KW-0547">Nucleotide-binding</keyword>
<dbReference type="InterPro" id="IPR017441">
    <property type="entry name" value="Protein_kinase_ATP_BS"/>
</dbReference>
<dbReference type="SUPFAM" id="SSF56112">
    <property type="entry name" value="Protein kinase-like (PK-like)"/>
    <property type="match status" value="1"/>
</dbReference>
<dbReference type="PANTHER" id="PTHR47976:SF108">
    <property type="entry name" value="G-TYPE LECTIN S-RECEPTOR-LIKE SERINE_THREONINE-PROTEIN KINASE LECRK1"/>
    <property type="match status" value="1"/>
</dbReference>
<evidence type="ECO:0000256" key="1">
    <source>
        <dbReference type="ARBA" id="ARBA00022729"/>
    </source>
</evidence>
<keyword evidence="3" id="KW-0472">Membrane</keyword>
<name>A0A5E4FGP2_PRUDU</name>
<organism evidence="5 6">
    <name type="scientific">Prunus dulcis</name>
    <name type="common">Almond</name>
    <name type="synonym">Amygdalus dulcis</name>
    <dbReference type="NCBI Taxonomy" id="3755"/>
    <lineage>
        <taxon>Eukaryota</taxon>
        <taxon>Viridiplantae</taxon>
        <taxon>Streptophyta</taxon>
        <taxon>Embryophyta</taxon>
        <taxon>Tracheophyta</taxon>
        <taxon>Spermatophyta</taxon>
        <taxon>Magnoliopsida</taxon>
        <taxon>eudicotyledons</taxon>
        <taxon>Gunneridae</taxon>
        <taxon>Pentapetalae</taxon>
        <taxon>rosids</taxon>
        <taxon>fabids</taxon>
        <taxon>Rosales</taxon>
        <taxon>Rosaceae</taxon>
        <taxon>Amygdaloideae</taxon>
        <taxon>Amygdaleae</taxon>
        <taxon>Prunus</taxon>
    </lineage>
</organism>
<dbReference type="EMBL" id="CABIKO010000114">
    <property type="protein sequence ID" value="VVA27002.1"/>
    <property type="molecule type" value="Genomic_DNA"/>
</dbReference>